<organism evidence="4 5">
    <name type="scientific">Pelagomonas calceolata</name>
    <dbReference type="NCBI Taxonomy" id="35677"/>
    <lineage>
        <taxon>Eukaryota</taxon>
        <taxon>Sar</taxon>
        <taxon>Stramenopiles</taxon>
        <taxon>Ochrophyta</taxon>
        <taxon>Pelagophyceae</taxon>
        <taxon>Pelagomonadales</taxon>
        <taxon>Pelagomonadaceae</taxon>
        <taxon>Pelagomonas</taxon>
    </lineage>
</organism>
<evidence type="ECO:0000256" key="1">
    <source>
        <dbReference type="ARBA" id="ARBA00005578"/>
    </source>
</evidence>
<name>A0A8J2WS23_9STRA</name>
<keyword evidence="3" id="KW-0732">Signal</keyword>
<evidence type="ECO:0000256" key="2">
    <source>
        <dbReference type="RuleBase" id="RU003860"/>
    </source>
</evidence>
<dbReference type="EMBL" id="CAKKNE010000006">
    <property type="protein sequence ID" value="CAH0378523.1"/>
    <property type="molecule type" value="Genomic_DNA"/>
</dbReference>
<dbReference type="OrthoDB" id="4983at2759"/>
<gene>
    <name evidence="4" type="ORF">PECAL_6P01130</name>
</gene>
<feature type="chain" id="PRO_5035211550" description="BolA-like protein" evidence="3">
    <location>
        <begin position="19"/>
        <end position="128"/>
    </location>
</feature>
<protein>
    <recommendedName>
        <fullName evidence="6">BolA-like protein</fullName>
    </recommendedName>
</protein>
<dbReference type="InterPro" id="IPR036065">
    <property type="entry name" value="BolA-like_sf"/>
</dbReference>
<evidence type="ECO:0008006" key="6">
    <source>
        <dbReference type="Google" id="ProtNLM"/>
    </source>
</evidence>
<keyword evidence="5" id="KW-1185">Reference proteome</keyword>
<accession>A0A8J2WS23</accession>
<comment type="caution">
    <text evidence="4">The sequence shown here is derived from an EMBL/GenBank/DDBJ whole genome shotgun (WGS) entry which is preliminary data.</text>
</comment>
<dbReference type="GO" id="GO:0005739">
    <property type="term" value="C:mitochondrion"/>
    <property type="evidence" value="ECO:0007669"/>
    <property type="project" value="TreeGrafter"/>
</dbReference>
<sequence>MRPLPLLASMLALRRGLAMSTAGPRELRITQALTSAFAPAHLEVLNESHGRREDESHFKVVVVSDKFEGVKPLIKRHRLVTAAITADTGGQLDFHSLSVAAAKTPAEWDGVVAPSPKCAGGDGRGTKR</sequence>
<dbReference type="AlphaFoldDB" id="A0A8J2WS23"/>
<dbReference type="Pfam" id="PF01722">
    <property type="entry name" value="BolA"/>
    <property type="match status" value="1"/>
</dbReference>
<dbReference type="SUPFAM" id="SSF82657">
    <property type="entry name" value="BolA-like"/>
    <property type="match status" value="1"/>
</dbReference>
<dbReference type="Gene3D" id="3.10.20.90">
    <property type="entry name" value="Phosphatidylinositol 3-kinase Catalytic Subunit, Chain A, domain 1"/>
    <property type="match status" value="1"/>
</dbReference>
<feature type="signal peptide" evidence="3">
    <location>
        <begin position="1"/>
        <end position="18"/>
    </location>
</feature>
<dbReference type="InterPro" id="IPR002634">
    <property type="entry name" value="BolA"/>
</dbReference>
<reference evidence="4" key="1">
    <citation type="submission" date="2021-11" db="EMBL/GenBank/DDBJ databases">
        <authorList>
            <consortium name="Genoscope - CEA"/>
            <person name="William W."/>
        </authorList>
    </citation>
    <scope>NUCLEOTIDE SEQUENCE</scope>
</reference>
<dbReference type="PANTHER" id="PTHR46229">
    <property type="entry name" value="BOLA TRANSCRIPTION REGULATOR"/>
    <property type="match status" value="1"/>
</dbReference>
<evidence type="ECO:0000256" key="3">
    <source>
        <dbReference type="SAM" id="SignalP"/>
    </source>
</evidence>
<dbReference type="InterPro" id="IPR050961">
    <property type="entry name" value="BolA/IbaG_stress_morph_reg"/>
</dbReference>
<evidence type="ECO:0000313" key="5">
    <source>
        <dbReference type="Proteomes" id="UP000789595"/>
    </source>
</evidence>
<dbReference type="Proteomes" id="UP000789595">
    <property type="component" value="Unassembled WGS sequence"/>
</dbReference>
<comment type="similarity">
    <text evidence="1 2">Belongs to the BolA/IbaG family.</text>
</comment>
<evidence type="ECO:0000313" key="4">
    <source>
        <dbReference type="EMBL" id="CAH0378523.1"/>
    </source>
</evidence>
<dbReference type="PANTHER" id="PTHR46229:SF2">
    <property type="entry name" value="BOLA-LIKE PROTEIN 1"/>
    <property type="match status" value="1"/>
</dbReference>
<proteinExistence type="inferred from homology"/>